<accession>T1FHQ2</accession>
<gene>
    <name evidence="2" type="primary">20208351</name>
    <name evidence="1" type="ORF">HELRODRAFT_182089</name>
</gene>
<evidence type="ECO:0000313" key="2">
    <source>
        <dbReference type="EnsemblMetazoa" id="HelroP182089"/>
    </source>
</evidence>
<dbReference type="KEGG" id="hro:HELRODRAFT_182089"/>
<reference evidence="3" key="1">
    <citation type="submission" date="2012-12" db="EMBL/GenBank/DDBJ databases">
        <authorList>
            <person name="Hellsten U."/>
            <person name="Grimwood J."/>
            <person name="Chapman J.A."/>
            <person name="Shapiro H."/>
            <person name="Aerts A."/>
            <person name="Otillar R.P."/>
            <person name="Terry A.Y."/>
            <person name="Boore J.L."/>
            <person name="Simakov O."/>
            <person name="Marletaz F."/>
            <person name="Cho S.-J."/>
            <person name="Edsinger-Gonzales E."/>
            <person name="Havlak P."/>
            <person name="Kuo D.-H."/>
            <person name="Larsson T."/>
            <person name="Lv J."/>
            <person name="Arendt D."/>
            <person name="Savage R."/>
            <person name="Osoegawa K."/>
            <person name="de Jong P."/>
            <person name="Lindberg D.R."/>
            <person name="Seaver E.C."/>
            <person name="Weisblat D.A."/>
            <person name="Putnam N.H."/>
            <person name="Grigoriev I.V."/>
            <person name="Rokhsar D.S."/>
        </authorList>
    </citation>
    <scope>NUCLEOTIDE SEQUENCE</scope>
</reference>
<dbReference type="GeneID" id="20208351"/>
<dbReference type="HOGENOM" id="CLU_1929860_0_0_1"/>
<dbReference type="EMBL" id="KB097701">
    <property type="protein sequence ID" value="ESN91233.1"/>
    <property type="molecule type" value="Genomic_DNA"/>
</dbReference>
<dbReference type="EMBL" id="AMQM01007968">
    <property type="status" value="NOT_ANNOTATED_CDS"/>
    <property type="molecule type" value="Genomic_DNA"/>
</dbReference>
<sequence length="131" mass="14113">MHEITGGDVNVIETASSGSLGRSQNVIETASSSFLGIPAADEFPVGTKHMSSLSKRILFFSSPAYCSSSFGVLKHQTQPQQIGDPDVIKENKYSNAYLSSIQQHRIDSGNATSSITFANTNAAIWWEVLSD</sequence>
<dbReference type="InParanoid" id="T1FHQ2"/>
<dbReference type="EnsemblMetazoa" id="HelroT182089">
    <property type="protein sequence ID" value="HelroP182089"/>
    <property type="gene ID" value="HelroG182089"/>
</dbReference>
<reference evidence="1 3" key="2">
    <citation type="journal article" date="2013" name="Nature">
        <title>Insights into bilaterian evolution from three spiralian genomes.</title>
        <authorList>
            <person name="Simakov O."/>
            <person name="Marletaz F."/>
            <person name="Cho S.J."/>
            <person name="Edsinger-Gonzales E."/>
            <person name="Havlak P."/>
            <person name="Hellsten U."/>
            <person name="Kuo D.H."/>
            <person name="Larsson T."/>
            <person name="Lv J."/>
            <person name="Arendt D."/>
            <person name="Savage R."/>
            <person name="Osoegawa K."/>
            <person name="de Jong P."/>
            <person name="Grimwood J."/>
            <person name="Chapman J.A."/>
            <person name="Shapiro H."/>
            <person name="Aerts A."/>
            <person name="Otillar R.P."/>
            <person name="Terry A.Y."/>
            <person name="Boore J.L."/>
            <person name="Grigoriev I.V."/>
            <person name="Lindberg D.R."/>
            <person name="Seaver E.C."/>
            <person name="Weisblat D.A."/>
            <person name="Putnam N.H."/>
            <person name="Rokhsar D.S."/>
        </authorList>
    </citation>
    <scope>NUCLEOTIDE SEQUENCE</scope>
</reference>
<protein>
    <submittedName>
        <fullName evidence="1 2">Uncharacterized protein</fullName>
    </submittedName>
</protein>
<dbReference type="CTD" id="20208351"/>
<dbReference type="RefSeq" id="XP_009030641.1">
    <property type="nucleotide sequence ID" value="XM_009032393.1"/>
</dbReference>
<dbReference type="AlphaFoldDB" id="T1FHQ2"/>
<organism evidence="2 3">
    <name type="scientific">Helobdella robusta</name>
    <name type="common">Californian leech</name>
    <dbReference type="NCBI Taxonomy" id="6412"/>
    <lineage>
        <taxon>Eukaryota</taxon>
        <taxon>Metazoa</taxon>
        <taxon>Spiralia</taxon>
        <taxon>Lophotrochozoa</taxon>
        <taxon>Annelida</taxon>
        <taxon>Clitellata</taxon>
        <taxon>Hirudinea</taxon>
        <taxon>Rhynchobdellida</taxon>
        <taxon>Glossiphoniidae</taxon>
        <taxon>Helobdella</taxon>
    </lineage>
</organism>
<dbReference type="Proteomes" id="UP000015101">
    <property type="component" value="Unassembled WGS sequence"/>
</dbReference>
<name>T1FHQ2_HELRO</name>
<reference evidence="2" key="3">
    <citation type="submission" date="2015-06" db="UniProtKB">
        <authorList>
            <consortium name="EnsemblMetazoa"/>
        </authorList>
    </citation>
    <scope>IDENTIFICATION</scope>
</reference>
<proteinExistence type="predicted"/>
<evidence type="ECO:0000313" key="3">
    <source>
        <dbReference type="Proteomes" id="UP000015101"/>
    </source>
</evidence>
<evidence type="ECO:0000313" key="1">
    <source>
        <dbReference type="EMBL" id="ESN91233.1"/>
    </source>
</evidence>
<keyword evidence="3" id="KW-1185">Reference proteome</keyword>